<proteinExistence type="predicted"/>
<gene>
    <name evidence="2" type="ORF">F8154_01925</name>
</gene>
<dbReference type="AlphaFoldDB" id="A0A6I0F4S2"/>
<dbReference type="Proteomes" id="UP000432715">
    <property type="component" value="Unassembled WGS sequence"/>
</dbReference>
<evidence type="ECO:0000313" key="3">
    <source>
        <dbReference type="Proteomes" id="UP000432715"/>
    </source>
</evidence>
<dbReference type="Gene3D" id="1.10.8.730">
    <property type="match status" value="1"/>
</dbReference>
<dbReference type="PANTHER" id="PTHR30121">
    <property type="entry name" value="UNCHARACTERIZED PROTEIN YJGR-RELATED"/>
    <property type="match status" value="1"/>
</dbReference>
<evidence type="ECO:0000313" key="2">
    <source>
        <dbReference type="EMBL" id="KAB3537881.1"/>
    </source>
</evidence>
<dbReference type="InterPro" id="IPR027417">
    <property type="entry name" value="P-loop_NTPase"/>
</dbReference>
<protein>
    <submittedName>
        <fullName evidence="2">DUF87 domain-containing protein</fullName>
    </submittedName>
</protein>
<feature type="domain" description="TraG P-loop" evidence="1">
    <location>
        <begin position="235"/>
        <end position="559"/>
    </location>
</feature>
<reference evidence="2 3" key="1">
    <citation type="submission" date="2019-10" db="EMBL/GenBank/DDBJ databases">
        <title>Alkaliphilus serpentinus sp. nov. and Alkaliphilus pronyensis sp. nov., two novel anaerobic alkaliphilic species isolated from the serpentinized-hosted hydrothermal field of the Prony Bay (New Caledonia).</title>
        <authorList>
            <person name="Postec A."/>
        </authorList>
    </citation>
    <scope>NUCLEOTIDE SEQUENCE [LARGE SCALE GENOMIC DNA]</scope>
    <source>
        <strain evidence="2 3">LacV</strain>
    </source>
</reference>
<dbReference type="OrthoDB" id="9804380at2"/>
<keyword evidence="3" id="KW-1185">Reference proteome</keyword>
<dbReference type="EMBL" id="WBZC01000006">
    <property type="protein sequence ID" value="KAB3537881.1"/>
    <property type="molecule type" value="Genomic_DNA"/>
</dbReference>
<dbReference type="InterPro" id="IPR043964">
    <property type="entry name" value="P-loop_TraG"/>
</dbReference>
<evidence type="ECO:0000259" key="1">
    <source>
        <dbReference type="Pfam" id="PF19044"/>
    </source>
</evidence>
<dbReference type="SUPFAM" id="SSF52540">
    <property type="entry name" value="P-loop containing nucleoside triphosphate hydrolases"/>
    <property type="match status" value="1"/>
</dbReference>
<sequence>MVKKQIEKQKLPNQTLLSMLTPIGVEMKRNSLIMGENLAKIYGIVKYPQKVDYGWLSKLTNVPKTITSITFNPVDSSDFMDSISSSIIRNRSDAVYNKDPLLQKRAERAALDGDKMIESIDGDNQSIGAMSLSIMPLSKDDKDFEKVCRKTQSAIASSKCKGRVLANLQEQAFKNLSPYYRRHKDIGNILQRVMPMSTFVGGYPFSTSGYSDGRGYYFAKDSSGGLVVLDTWKRGGDRTNSNFTILGVAGVGKSTVVKHLAISEYMKGTRILFIDPESEYRELCQALGGDVINAGGGSNGRINPLQIRDIPAINEDDEAEGLGAMALHLKNVEVFFNLYMELTEIQKALLKSALIELYNKFKIHWDTDIKPLRNDDFPIMKDLYELILDKSKEETNHKELATLLKDIAIGGDSFLFGGHSSIKAESRCVCLDTFSLQNASDNVKKTQYFNLLTWCWNEMSKDRTEPVLLIADEAYLMIDQRVPQSLVFLRDVAKRARKYEAGLTIVSHSVVDFLAPPIRMYGQALLDIPCFKVLLGTDGKNLTELKELYNLTDAEEALLAQKKRGDGLLMVGSKRLHVNFHIPSYKFDYMGSSGGR</sequence>
<dbReference type="InterPro" id="IPR051162">
    <property type="entry name" value="T4SS_component"/>
</dbReference>
<organism evidence="2 3">
    <name type="scientific">Alkaliphilus pronyensis</name>
    <dbReference type="NCBI Taxonomy" id="1482732"/>
    <lineage>
        <taxon>Bacteria</taxon>
        <taxon>Bacillati</taxon>
        <taxon>Bacillota</taxon>
        <taxon>Clostridia</taxon>
        <taxon>Peptostreptococcales</taxon>
        <taxon>Natronincolaceae</taxon>
        <taxon>Alkaliphilus</taxon>
    </lineage>
</organism>
<accession>A0A6I0F4S2</accession>
<dbReference type="PANTHER" id="PTHR30121:SF6">
    <property type="entry name" value="SLR6007 PROTEIN"/>
    <property type="match status" value="1"/>
</dbReference>
<dbReference type="Pfam" id="PF19044">
    <property type="entry name" value="P-loop_TraG"/>
    <property type="match status" value="1"/>
</dbReference>
<dbReference type="Gene3D" id="3.40.50.300">
    <property type="entry name" value="P-loop containing nucleotide triphosphate hydrolases"/>
    <property type="match status" value="1"/>
</dbReference>
<dbReference type="CDD" id="cd01127">
    <property type="entry name" value="TrwB_TraG_TraD_VirD4"/>
    <property type="match status" value="1"/>
</dbReference>
<comment type="caution">
    <text evidence="2">The sequence shown here is derived from an EMBL/GenBank/DDBJ whole genome shotgun (WGS) entry which is preliminary data.</text>
</comment>
<name>A0A6I0F4S2_9FIRM</name>